<proteinExistence type="predicted"/>
<reference evidence="1 2" key="1">
    <citation type="journal article" date="2011" name="Genome Biol. Evol.">
        <title>Comparative whole genome sequence analysis of the carcinogenic bacterial model pathogen Helicobacter felis.</title>
        <authorList>
            <person name="Arnold I.C."/>
            <person name="Zigova Z."/>
            <person name="Holden M."/>
            <person name="Lawley T.D."/>
            <person name="Rad R."/>
            <person name="Dougan G."/>
            <person name="Falkow S."/>
            <person name="Bentley S.D."/>
            <person name="Muller A."/>
        </authorList>
    </citation>
    <scope>NUCLEOTIDE SEQUENCE [LARGE SCALE GENOMIC DNA]</scope>
    <source>
        <strain evidence="2">ATCC 49179 / CCUG 28539 / NCTC 12436 / CS1</strain>
    </source>
</reference>
<dbReference type="HOGENOM" id="CLU_1270852_0_0_7"/>
<evidence type="ECO:0000313" key="1">
    <source>
        <dbReference type="EMBL" id="CBY83346.1"/>
    </source>
</evidence>
<accession>E7A9G9</accession>
<dbReference type="KEGG" id="hfe:HFELIS_12620"/>
<dbReference type="EMBL" id="FQ670179">
    <property type="protein sequence ID" value="CBY83346.1"/>
    <property type="molecule type" value="Genomic_DNA"/>
</dbReference>
<dbReference type="AlphaFoldDB" id="E7A9G9"/>
<gene>
    <name evidence="1" type="ordered locus">Hfelis_12620</name>
</gene>
<dbReference type="STRING" id="936155.HFELIS_12620"/>
<organism evidence="1 2">
    <name type="scientific">Helicobacter felis (strain ATCC 49179 / CCUG 28539 / NCTC 12436 / CS1)</name>
    <dbReference type="NCBI Taxonomy" id="936155"/>
    <lineage>
        <taxon>Bacteria</taxon>
        <taxon>Pseudomonadati</taxon>
        <taxon>Campylobacterota</taxon>
        <taxon>Epsilonproteobacteria</taxon>
        <taxon>Campylobacterales</taxon>
        <taxon>Helicobacteraceae</taxon>
        <taxon>Helicobacter</taxon>
    </lineage>
</organism>
<name>E7A9G9_HELFC</name>
<dbReference type="GeneID" id="36134546"/>
<evidence type="ECO:0008006" key="3">
    <source>
        <dbReference type="Google" id="ProtNLM"/>
    </source>
</evidence>
<keyword evidence="2" id="KW-1185">Reference proteome</keyword>
<protein>
    <recommendedName>
        <fullName evidence="3">Neuraminyllactose-binding hemagglutinin</fullName>
    </recommendedName>
</protein>
<dbReference type="Proteomes" id="UP000007934">
    <property type="component" value="Chromosome"/>
</dbReference>
<dbReference type="RefSeq" id="WP_013469710.1">
    <property type="nucleotide sequence ID" value="NC_014810.2"/>
</dbReference>
<dbReference type="OrthoDB" id="5322202at2"/>
<evidence type="ECO:0000313" key="2">
    <source>
        <dbReference type="Proteomes" id="UP000007934"/>
    </source>
</evidence>
<sequence>MLKELCLGFLTLTFFGACTHGIFTSPSLNLSYQSTAPQVPLKSQITLQPPHLTFLKDFVPHYYQKHYTDALQKGVGLLLAHFGYPSVSNAPSAKLQGTIRLTFEKPPKTLKETQALLKATDNDGVDPVRVLRLLVATSTFKIECAPFHAPFCGLEIYAKVQQPILRANRLDSDPNDRRSDVQIYNDALIQTLNKLYQKSLQTLENQLKSPSKTSHAL</sequence>
<dbReference type="PROSITE" id="PS51257">
    <property type="entry name" value="PROKAR_LIPOPROTEIN"/>
    <property type="match status" value="1"/>
</dbReference>